<feature type="compositionally biased region" description="Polar residues" evidence="1">
    <location>
        <begin position="61"/>
        <end position="70"/>
    </location>
</feature>
<dbReference type="STRING" id="43335.A0A4U5M4D6"/>
<dbReference type="AlphaFoldDB" id="A0A4U5M4D6"/>
<dbReference type="PROSITE" id="PS00141">
    <property type="entry name" value="ASP_PROTEASE"/>
    <property type="match status" value="1"/>
</dbReference>
<dbReference type="EMBL" id="RCHU01001267">
    <property type="protein sequence ID" value="TKR63647.1"/>
    <property type="molecule type" value="Genomic_DNA"/>
</dbReference>
<dbReference type="Pfam" id="PF08284">
    <property type="entry name" value="RVP_2"/>
    <property type="match status" value="1"/>
</dbReference>
<dbReference type="CDD" id="cd00303">
    <property type="entry name" value="retropepsin_like"/>
    <property type="match status" value="1"/>
</dbReference>
<dbReference type="InterPro" id="IPR032567">
    <property type="entry name" value="RTL1-rel"/>
</dbReference>
<dbReference type="InterPro" id="IPR001969">
    <property type="entry name" value="Aspartic_peptidase_AS"/>
</dbReference>
<name>A0A4U5M4D6_POPAL</name>
<feature type="region of interest" description="Disordered" evidence="1">
    <location>
        <begin position="304"/>
        <end position="327"/>
    </location>
</feature>
<dbReference type="Pfam" id="PF19259">
    <property type="entry name" value="Ty3_capsid"/>
    <property type="match status" value="1"/>
</dbReference>
<accession>A0A4U5M4D6</accession>
<evidence type="ECO:0000259" key="2">
    <source>
        <dbReference type="Pfam" id="PF19259"/>
    </source>
</evidence>
<feature type="region of interest" description="Disordered" evidence="1">
    <location>
        <begin position="1"/>
        <end position="25"/>
    </location>
</feature>
<feature type="compositionally biased region" description="Basic and acidic residues" evidence="1">
    <location>
        <begin position="1"/>
        <end position="18"/>
    </location>
</feature>
<dbReference type="InterPro" id="IPR021109">
    <property type="entry name" value="Peptidase_aspartic_dom_sf"/>
</dbReference>
<dbReference type="PANTHER" id="PTHR15503">
    <property type="entry name" value="LDOC1 RELATED"/>
    <property type="match status" value="1"/>
</dbReference>
<proteinExistence type="predicted"/>
<evidence type="ECO:0000313" key="3">
    <source>
        <dbReference type="EMBL" id="TKR63647.1"/>
    </source>
</evidence>
<dbReference type="PANTHER" id="PTHR15503:SF22">
    <property type="entry name" value="TRANSPOSON TY3-I GAG POLYPROTEIN"/>
    <property type="match status" value="1"/>
</dbReference>
<sequence length="553" mass="63069">MPPETRSQDARRVDEPTHPEQTPAYGHIQQQLNDTRADANIRFRELKEAMDALVSRVDTALQKTQPSSGECSLPKAPQIPSTRDSPARFNWVNEGTHPQYPLRRPKREFPIFEGDDVLKWIYKCNQYFDVEEIAEQDKLKLASYYLDGMALCWHQNYMRSLGGQVVSWSEYVEALCCRFGGEKNPLEELIELKQKNDLETYIKDFDILWNRSEISEKNALVFFIGGLDVEVKNMIKMFEPKSLKQAYTLARLQDNTLTHRRYGSNPIKQNYQPTTHAYQSNPAASSSYNKNFPAGFPSVSLKPPQAGLLPKPSPPYNPNNTPRTTRPIRNRDLDERRAKGLCFWCDEKFIPGHRCQNKKMYSLCIMDEMGESSEDEGATDLNHDTYSPHISLNALEGVTGLNTLRVTGKVENQPLVILVDSGSTHNFISNHVIDRLHCNPTNIKTLTVQVADGGILPCTSVCNNFQWSIQGIDFVADVFTLDLKNCDMILGIQWLATLKTIVCNYEEMWMAFLWQGQEVFIKGHDPIPMETVRLKQLNGNRKATQLPLGYRVA</sequence>
<reference evidence="3" key="1">
    <citation type="submission" date="2018-10" db="EMBL/GenBank/DDBJ databases">
        <title>Population genomic analysis revealed the cold adaptation of white poplar.</title>
        <authorList>
            <person name="Liu Y.-J."/>
        </authorList>
    </citation>
    <scope>NUCLEOTIDE SEQUENCE [LARGE SCALE GENOMIC DNA]</scope>
    <source>
        <strain evidence="3">PAL-ZL1</strain>
    </source>
</reference>
<dbReference type="Gene3D" id="2.40.70.10">
    <property type="entry name" value="Acid Proteases"/>
    <property type="match status" value="1"/>
</dbReference>
<dbReference type="SUPFAM" id="SSF50630">
    <property type="entry name" value="Acid proteases"/>
    <property type="match status" value="1"/>
</dbReference>
<dbReference type="GO" id="GO:0004190">
    <property type="term" value="F:aspartic-type endopeptidase activity"/>
    <property type="evidence" value="ECO:0007669"/>
    <property type="project" value="InterPro"/>
</dbReference>
<feature type="region of interest" description="Disordered" evidence="1">
    <location>
        <begin position="61"/>
        <end position="87"/>
    </location>
</feature>
<evidence type="ECO:0000256" key="1">
    <source>
        <dbReference type="SAM" id="MobiDB-lite"/>
    </source>
</evidence>
<dbReference type="GO" id="GO:0006508">
    <property type="term" value="P:proteolysis"/>
    <property type="evidence" value="ECO:0007669"/>
    <property type="project" value="InterPro"/>
</dbReference>
<gene>
    <name evidence="3" type="ORF">D5086_0000323440</name>
</gene>
<feature type="compositionally biased region" description="Polar residues" evidence="1">
    <location>
        <begin position="266"/>
        <end position="284"/>
    </location>
</feature>
<feature type="region of interest" description="Disordered" evidence="1">
    <location>
        <begin position="261"/>
        <end position="284"/>
    </location>
</feature>
<feature type="domain" description="Ty3 transposon capsid-like protein" evidence="2">
    <location>
        <begin position="133"/>
        <end position="272"/>
    </location>
</feature>
<dbReference type="InterPro" id="IPR045358">
    <property type="entry name" value="Ty3_capsid"/>
</dbReference>
<comment type="caution">
    <text evidence="3">The sequence shown here is derived from an EMBL/GenBank/DDBJ whole genome shotgun (WGS) entry which is preliminary data.</text>
</comment>
<protein>
    <recommendedName>
        <fullName evidence="2">Ty3 transposon capsid-like protein domain-containing protein</fullName>
    </recommendedName>
</protein>
<organism evidence="3">
    <name type="scientific">Populus alba</name>
    <name type="common">White poplar</name>
    <dbReference type="NCBI Taxonomy" id="43335"/>
    <lineage>
        <taxon>Eukaryota</taxon>
        <taxon>Viridiplantae</taxon>
        <taxon>Streptophyta</taxon>
        <taxon>Embryophyta</taxon>
        <taxon>Tracheophyta</taxon>
        <taxon>Spermatophyta</taxon>
        <taxon>Magnoliopsida</taxon>
        <taxon>eudicotyledons</taxon>
        <taxon>Gunneridae</taxon>
        <taxon>Pentapetalae</taxon>
        <taxon>rosids</taxon>
        <taxon>fabids</taxon>
        <taxon>Malpighiales</taxon>
        <taxon>Salicaceae</taxon>
        <taxon>Saliceae</taxon>
        <taxon>Populus</taxon>
    </lineage>
</organism>
<feature type="compositionally biased region" description="Low complexity" evidence="1">
    <location>
        <begin position="318"/>
        <end position="327"/>
    </location>
</feature>